<dbReference type="PRINTS" id="PR00722">
    <property type="entry name" value="CHYMOTRYPSIN"/>
</dbReference>
<dbReference type="AlphaFoldDB" id="A0AA89CBQ4"/>
<keyword evidence="2 5" id="KW-0378">Hydrolase</keyword>
<proteinExistence type="predicted"/>
<protein>
    <recommendedName>
        <fullName evidence="6">Peptidase S1 domain-containing protein</fullName>
    </recommendedName>
</protein>
<dbReference type="InterPro" id="IPR001254">
    <property type="entry name" value="Trypsin_dom"/>
</dbReference>
<keyword evidence="8" id="KW-1185">Reference proteome</keyword>
<accession>A0AA89CBQ4</accession>
<dbReference type="InterPro" id="IPR033116">
    <property type="entry name" value="TRYPSIN_SER"/>
</dbReference>
<dbReference type="InterPro" id="IPR043504">
    <property type="entry name" value="Peptidase_S1_PA_chymotrypsin"/>
</dbReference>
<dbReference type="PROSITE" id="PS00135">
    <property type="entry name" value="TRYPSIN_SER"/>
    <property type="match status" value="1"/>
</dbReference>
<dbReference type="PANTHER" id="PTHR24250">
    <property type="entry name" value="CHYMOTRYPSIN-RELATED"/>
    <property type="match status" value="1"/>
</dbReference>
<evidence type="ECO:0000256" key="1">
    <source>
        <dbReference type="ARBA" id="ARBA00022670"/>
    </source>
</evidence>
<dbReference type="SUPFAM" id="SSF50494">
    <property type="entry name" value="Trypsin-like serine proteases"/>
    <property type="match status" value="1"/>
</dbReference>
<sequence>RLPSGRIVNGVDSDAGQWPWQVSLQYNNRGSYTHICGGSLIDNKWVLTAAHCVEFDDSVANFRVVLGEHVQSEDHGPEQIIAVSHIIMHKNYNGGANGIPNDIALLRIAFAADVSKPEIGIVSLPSSENQAFTASDNCYISGWGKTSAMVVIPLLLSILLFPSASSGAADVLQHVKIDVMTNNACSWRWLFSQTILDTHICVGGGTESACNGDSGGPLVCNMGGEWVLAGVTSWGSSSCQNMPNVYTRVSEYLDWIARNKVE</sequence>
<dbReference type="Pfam" id="PF00089">
    <property type="entry name" value="Trypsin"/>
    <property type="match status" value="1"/>
</dbReference>
<keyword evidence="4" id="KW-1015">Disulfide bond</keyword>
<dbReference type="EMBL" id="VSWD01000005">
    <property type="protein sequence ID" value="KAK3104192.1"/>
    <property type="molecule type" value="Genomic_DNA"/>
</dbReference>
<evidence type="ECO:0000256" key="3">
    <source>
        <dbReference type="ARBA" id="ARBA00022825"/>
    </source>
</evidence>
<dbReference type="InterPro" id="IPR009003">
    <property type="entry name" value="Peptidase_S1_PA"/>
</dbReference>
<reference evidence="7" key="1">
    <citation type="submission" date="2019-08" db="EMBL/GenBank/DDBJ databases">
        <title>The improved chromosome-level genome for the pearl oyster Pinctada fucata martensii using PacBio sequencing and Hi-C.</title>
        <authorList>
            <person name="Zheng Z."/>
        </authorList>
    </citation>
    <scope>NUCLEOTIDE SEQUENCE</scope>
    <source>
        <strain evidence="7">ZZ-2019</strain>
        <tissue evidence="7">Adductor muscle</tissue>
    </source>
</reference>
<keyword evidence="3 5" id="KW-0720">Serine protease</keyword>
<evidence type="ECO:0000313" key="8">
    <source>
        <dbReference type="Proteomes" id="UP001186944"/>
    </source>
</evidence>
<name>A0AA89CBQ4_PINIB</name>
<keyword evidence="1 5" id="KW-0645">Protease</keyword>
<dbReference type="PROSITE" id="PS00134">
    <property type="entry name" value="TRYPSIN_HIS"/>
    <property type="match status" value="1"/>
</dbReference>
<feature type="non-terminal residue" evidence="7">
    <location>
        <position position="1"/>
    </location>
</feature>
<evidence type="ECO:0000259" key="6">
    <source>
        <dbReference type="PROSITE" id="PS50240"/>
    </source>
</evidence>
<dbReference type="CDD" id="cd00190">
    <property type="entry name" value="Tryp_SPc"/>
    <property type="match status" value="1"/>
</dbReference>
<dbReference type="Gene3D" id="2.40.10.10">
    <property type="entry name" value="Trypsin-like serine proteases"/>
    <property type="match status" value="1"/>
</dbReference>
<dbReference type="SMART" id="SM00020">
    <property type="entry name" value="Tryp_SPc"/>
    <property type="match status" value="1"/>
</dbReference>
<dbReference type="PROSITE" id="PS50240">
    <property type="entry name" value="TRYPSIN_DOM"/>
    <property type="match status" value="1"/>
</dbReference>
<gene>
    <name evidence="7" type="ORF">FSP39_025166</name>
</gene>
<evidence type="ECO:0000256" key="4">
    <source>
        <dbReference type="ARBA" id="ARBA00023157"/>
    </source>
</evidence>
<dbReference type="GO" id="GO:0004252">
    <property type="term" value="F:serine-type endopeptidase activity"/>
    <property type="evidence" value="ECO:0007669"/>
    <property type="project" value="InterPro"/>
</dbReference>
<dbReference type="GO" id="GO:0006508">
    <property type="term" value="P:proteolysis"/>
    <property type="evidence" value="ECO:0007669"/>
    <property type="project" value="UniProtKB-KW"/>
</dbReference>
<evidence type="ECO:0000256" key="5">
    <source>
        <dbReference type="RuleBase" id="RU363034"/>
    </source>
</evidence>
<organism evidence="7 8">
    <name type="scientific">Pinctada imbricata</name>
    <name type="common">Atlantic pearl-oyster</name>
    <name type="synonym">Pinctada martensii</name>
    <dbReference type="NCBI Taxonomy" id="66713"/>
    <lineage>
        <taxon>Eukaryota</taxon>
        <taxon>Metazoa</taxon>
        <taxon>Spiralia</taxon>
        <taxon>Lophotrochozoa</taxon>
        <taxon>Mollusca</taxon>
        <taxon>Bivalvia</taxon>
        <taxon>Autobranchia</taxon>
        <taxon>Pteriomorphia</taxon>
        <taxon>Pterioida</taxon>
        <taxon>Pterioidea</taxon>
        <taxon>Pteriidae</taxon>
        <taxon>Pinctada</taxon>
    </lineage>
</organism>
<dbReference type="InterPro" id="IPR001314">
    <property type="entry name" value="Peptidase_S1A"/>
</dbReference>
<dbReference type="FunFam" id="2.40.10.10:FF:000003">
    <property type="entry name" value="Transmembrane serine protease 3"/>
    <property type="match status" value="1"/>
</dbReference>
<evidence type="ECO:0000313" key="7">
    <source>
        <dbReference type="EMBL" id="KAK3104192.1"/>
    </source>
</evidence>
<feature type="domain" description="Peptidase S1" evidence="6">
    <location>
        <begin position="7"/>
        <end position="261"/>
    </location>
</feature>
<dbReference type="Proteomes" id="UP001186944">
    <property type="component" value="Unassembled WGS sequence"/>
</dbReference>
<dbReference type="PANTHER" id="PTHR24250:SF50">
    <property type="entry name" value="PEPTIDASE S1 DOMAIN-CONTAINING PROTEIN"/>
    <property type="match status" value="1"/>
</dbReference>
<dbReference type="InterPro" id="IPR018114">
    <property type="entry name" value="TRYPSIN_HIS"/>
</dbReference>
<comment type="caution">
    <text evidence="7">The sequence shown here is derived from an EMBL/GenBank/DDBJ whole genome shotgun (WGS) entry which is preliminary data.</text>
</comment>
<evidence type="ECO:0000256" key="2">
    <source>
        <dbReference type="ARBA" id="ARBA00022801"/>
    </source>
</evidence>